<keyword evidence="6" id="KW-1133">Transmembrane helix</keyword>
<keyword evidence="6" id="KW-0812">Transmembrane</keyword>
<sequence length="418" mass="46718">MSEQLDTKIEKGQGGQDVAPAPEQGQSWLRRLWNSPTWLRPPPPPKHTYPPISSIPRTSNERLTLASPNNGSGDATAKTILYLAYGSNLSAETFLGYRGIRPISQINVSAPAFDLSFDLPGIAYSEPCFANTRPRKIPIPGKPPKFPPPPSSTTRNRPTWSKGLYGVVYEVTPEDYATIIKTEGGGQGYKDVLTPCFELPPALHVPEKPPIPELPKPFLAHTLYAPWLPDLPDDPENPGKSVENGEGTEAEDDDDEGDGKDPRKQPWFRRLFLPVHRPDGAEPSARYLKLIRDGAREHALPDDYQSYLGRLQPYTVTRVRQRVGRLVFMLSAFPGFLFMVGLGRLLADKDGRSPRWLGVATTVWMNLLWKTYDVVYKPLFGDGERTMADEETVKVRVRRRSRAAMMTEGEKSRLLGDC</sequence>
<dbReference type="PANTHER" id="PTHR12935">
    <property type="entry name" value="GAMMA-GLUTAMYLCYCLOTRANSFERASE"/>
    <property type="match status" value="1"/>
</dbReference>
<comment type="caution">
    <text evidence="7">The sequence shown here is derived from an EMBL/GenBank/DDBJ whole genome shotgun (WGS) entry which is preliminary data.</text>
</comment>
<reference evidence="7 8" key="1">
    <citation type="submission" date="2023-10" db="EMBL/GenBank/DDBJ databases">
        <title>Draft genome sequence of Xylaria bambusicola isolate GMP-LS, the root and basal stem rot pathogen of sugarcane in Indonesia.</title>
        <authorList>
            <person name="Selvaraj P."/>
            <person name="Muralishankar V."/>
            <person name="Muruganantham S."/>
            <person name="Sp S."/>
            <person name="Haryani S."/>
            <person name="Lau K.J.X."/>
            <person name="Naqvi N.I."/>
        </authorList>
    </citation>
    <scope>NUCLEOTIDE SEQUENCE [LARGE SCALE GENOMIC DNA]</scope>
    <source>
        <strain evidence="7">GMP-LS</strain>
    </source>
</reference>
<dbReference type="Gene3D" id="3.10.490.10">
    <property type="entry name" value="Gamma-glutamyl cyclotransferase-like"/>
    <property type="match status" value="1"/>
</dbReference>
<evidence type="ECO:0000256" key="5">
    <source>
        <dbReference type="SAM" id="MobiDB-lite"/>
    </source>
</evidence>
<feature type="region of interest" description="Disordered" evidence="5">
    <location>
        <begin position="134"/>
        <end position="159"/>
    </location>
</feature>
<feature type="region of interest" description="Disordered" evidence="5">
    <location>
        <begin position="227"/>
        <end position="265"/>
    </location>
</feature>
<keyword evidence="6" id="KW-0472">Membrane</keyword>
<evidence type="ECO:0000256" key="1">
    <source>
        <dbReference type="ARBA" id="ARBA00012346"/>
    </source>
</evidence>
<evidence type="ECO:0000256" key="4">
    <source>
        <dbReference type="PIRSR" id="PIRSR617939-2"/>
    </source>
</evidence>
<dbReference type="EC" id="4.3.2.9" evidence="1"/>
<feature type="binding site" evidence="4">
    <location>
        <begin position="82"/>
        <end position="87"/>
    </location>
    <ligand>
        <name>substrate</name>
    </ligand>
</feature>
<feature type="compositionally biased region" description="Acidic residues" evidence="5">
    <location>
        <begin position="246"/>
        <end position="258"/>
    </location>
</feature>
<protein>
    <recommendedName>
        <fullName evidence="1">gamma-glutamylcyclotransferase</fullName>
        <ecNumber evidence="1">4.3.2.9</ecNumber>
    </recommendedName>
</protein>
<feature type="active site" description="Proton acceptor" evidence="3">
    <location>
        <position position="183"/>
    </location>
</feature>
<organism evidence="7 8">
    <name type="scientific">Xylaria bambusicola</name>
    <dbReference type="NCBI Taxonomy" id="326684"/>
    <lineage>
        <taxon>Eukaryota</taxon>
        <taxon>Fungi</taxon>
        <taxon>Dikarya</taxon>
        <taxon>Ascomycota</taxon>
        <taxon>Pezizomycotina</taxon>
        <taxon>Sordariomycetes</taxon>
        <taxon>Xylariomycetidae</taxon>
        <taxon>Xylariales</taxon>
        <taxon>Xylariaceae</taxon>
        <taxon>Xylaria</taxon>
    </lineage>
</organism>
<evidence type="ECO:0000256" key="3">
    <source>
        <dbReference type="PIRSR" id="PIRSR617939-1"/>
    </source>
</evidence>
<feature type="transmembrane region" description="Helical" evidence="6">
    <location>
        <begin position="326"/>
        <end position="347"/>
    </location>
</feature>
<name>A0AAN7UYE0_9PEZI</name>
<proteinExistence type="predicted"/>
<feature type="binding site" evidence="4">
    <location>
        <position position="287"/>
    </location>
    <ligand>
        <name>substrate</name>
    </ligand>
</feature>
<evidence type="ECO:0000313" key="8">
    <source>
        <dbReference type="Proteomes" id="UP001305414"/>
    </source>
</evidence>
<feature type="compositionally biased region" description="Pro residues" evidence="5">
    <location>
        <begin position="39"/>
        <end position="48"/>
    </location>
</feature>
<feature type="compositionally biased region" description="Basic and acidic residues" evidence="5">
    <location>
        <begin position="1"/>
        <end position="11"/>
    </location>
</feature>
<evidence type="ECO:0000256" key="6">
    <source>
        <dbReference type="SAM" id="Phobius"/>
    </source>
</evidence>
<evidence type="ECO:0000313" key="7">
    <source>
        <dbReference type="EMBL" id="KAK5629974.1"/>
    </source>
</evidence>
<dbReference type="GO" id="GO:0003839">
    <property type="term" value="F:gamma-glutamylcyclotransferase activity"/>
    <property type="evidence" value="ECO:0007669"/>
    <property type="project" value="UniProtKB-EC"/>
</dbReference>
<dbReference type="EMBL" id="JAWHQM010000013">
    <property type="protein sequence ID" value="KAK5629974.1"/>
    <property type="molecule type" value="Genomic_DNA"/>
</dbReference>
<dbReference type="Proteomes" id="UP001305414">
    <property type="component" value="Unassembled WGS sequence"/>
</dbReference>
<evidence type="ECO:0000256" key="2">
    <source>
        <dbReference type="ARBA" id="ARBA00023239"/>
    </source>
</evidence>
<gene>
    <name evidence="7" type="ORF">RRF57_005689</name>
</gene>
<keyword evidence="2" id="KW-0456">Lyase</keyword>
<feature type="compositionally biased region" description="Pro residues" evidence="5">
    <location>
        <begin position="140"/>
        <end position="151"/>
    </location>
</feature>
<accession>A0AAN7UYE0</accession>
<keyword evidence="8" id="KW-1185">Reference proteome</keyword>
<feature type="region of interest" description="Disordered" evidence="5">
    <location>
        <begin position="1"/>
        <end position="57"/>
    </location>
</feature>
<dbReference type="PANTHER" id="PTHR12935:SF0">
    <property type="entry name" value="GAMMA-GLUTAMYLCYCLOTRANSFERASE"/>
    <property type="match status" value="1"/>
</dbReference>
<dbReference type="AlphaFoldDB" id="A0AAN7UYE0"/>
<dbReference type="InterPro" id="IPR017939">
    <property type="entry name" value="G-Glutamylcylcotransferase"/>
</dbReference>